<protein>
    <submittedName>
        <fullName evidence="7">Glycosyl hydrolases family 28</fullName>
    </submittedName>
</protein>
<dbReference type="Gene3D" id="2.160.20.10">
    <property type="entry name" value="Single-stranded right-handed beta-helix, Pectin lyase-like"/>
    <property type="match status" value="2"/>
</dbReference>
<feature type="compositionally biased region" description="Basic and acidic residues" evidence="5">
    <location>
        <begin position="1"/>
        <end position="17"/>
    </location>
</feature>
<evidence type="ECO:0000313" key="8">
    <source>
        <dbReference type="Proteomes" id="UP001055439"/>
    </source>
</evidence>
<dbReference type="Pfam" id="PF00295">
    <property type="entry name" value="Glyco_hydro_28"/>
    <property type="match status" value="1"/>
</dbReference>
<evidence type="ECO:0000256" key="3">
    <source>
        <dbReference type="ARBA" id="ARBA00023295"/>
    </source>
</evidence>
<dbReference type="InterPro" id="IPR012334">
    <property type="entry name" value="Pectin_lyas_fold"/>
</dbReference>
<keyword evidence="3 4" id="KW-0326">Glycosidase</keyword>
<keyword evidence="6" id="KW-0812">Transmembrane</keyword>
<dbReference type="PANTHER" id="PTHR31339">
    <property type="entry name" value="PECTIN LYASE-RELATED"/>
    <property type="match status" value="1"/>
</dbReference>
<dbReference type="AlphaFoldDB" id="A0A9E7GKT1"/>
<feature type="region of interest" description="Disordered" evidence="5">
    <location>
        <begin position="1"/>
        <end position="26"/>
    </location>
</feature>
<gene>
    <name evidence="7" type="ORF">MUK42_03876</name>
</gene>
<keyword evidence="6" id="KW-1133">Transmembrane helix</keyword>
<evidence type="ECO:0000256" key="5">
    <source>
        <dbReference type="SAM" id="MobiDB-lite"/>
    </source>
</evidence>
<comment type="similarity">
    <text evidence="1 4">Belongs to the glycosyl hydrolase 28 family.</text>
</comment>
<evidence type="ECO:0000313" key="7">
    <source>
        <dbReference type="EMBL" id="URE17206.1"/>
    </source>
</evidence>
<keyword evidence="2 4" id="KW-0378">Hydrolase</keyword>
<dbReference type="Proteomes" id="UP001055439">
    <property type="component" value="Chromosome 7"/>
</dbReference>
<evidence type="ECO:0000256" key="2">
    <source>
        <dbReference type="ARBA" id="ARBA00022801"/>
    </source>
</evidence>
<dbReference type="PANTHER" id="PTHR31339:SF16">
    <property type="entry name" value="OS01G0618900 PROTEIN"/>
    <property type="match status" value="1"/>
</dbReference>
<evidence type="ECO:0000256" key="4">
    <source>
        <dbReference type="RuleBase" id="RU361169"/>
    </source>
</evidence>
<feature type="transmembrane region" description="Helical" evidence="6">
    <location>
        <begin position="45"/>
        <end position="69"/>
    </location>
</feature>
<keyword evidence="8" id="KW-1185">Reference proteome</keyword>
<dbReference type="SUPFAM" id="SSF51126">
    <property type="entry name" value="Pectin lyase-like"/>
    <property type="match status" value="1"/>
</dbReference>
<reference evidence="7" key="1">
    <citation type="submission" date="2022-05" db="EMBL/GenBank/DDBJ databases">
        <title>The Musa troglodytarum L. genome provides insights into the mechanism of non-climacteric behaviour and enrichment of carotenoids.</title>
        <authorList>
            <person name="Wang J."/>
        </authorList>
    </citation>
    <scope>NUCLEOTIDE SEQUENCE</scope>
    <source>
        <tissue evidence="7">Leaf</tissue>
    </source>
</reference>
<evidence type="ECO:0000256" key="6">
    <source>
        <dbReference type="SAM" id="Phobius"/>
    </source>
</evidence>
<proteinExistence type="inferred from homology"/>
<dbReference type="InterPro" id="IPR011050">
    <property type="entry name" value="Pectin_lyase_fold/virulence"/>
</dbReference>
<dbReference type="InterPro" id="IPR051801">
    <property type="entry name" value="GH28_Enzymes"/>
</dbReference>
<organism evidence="7 8">
    <name type="scientific">Musa troglodytarum</name>
    <name type="common">fe'i banana</name>
    <dbReference type="NCBI Taxonomy" id="320322"/>
    <lineage>
        <taxon>Eukaryota</taxon>
        <taxon>Viridiplantae</taxon>
        <taxon>Streptophyta</taxon>
        <taxon>Embryophyta</taxon>
        <taxon>Tracheophyta</taxon>
        <taxon>Spermatophyta</taxon>
        <taxon>Magnoliopsida</taxon>
        <taxon>Liliopsida</taxon>
        <taxon>Zingiberales</taxon>
        <taxon>Musaceae</taxon>
        <taxon>Musa</taxon>
    </lineage>
</organism>
<dbReference type="OrthoDB" id="187139at2759"/>
<dbReference type="GO" id="GO:0004650">
    <property type="term" value="F:polygalacturonase activity"/>
    <property type="evidence" value="ECO:0007669"/>
    <property type="project" value="InterPro"/>
</dbReference>
<keyword evidence="6" id="KW-0472">Membrane</keyword>
<dbReference type="GO" id="GO:0005975">
    <property type="term" value="P:carbohydrate metabolic process"/>
    <property type="evidence" value="ECO:0007669"/>
    <property type="project" value="InterPro"/>
</dbReference>
<evidence type="ECO:0000256" key="1">
    <source>
        <dbReference type="ARBA" id="ARBA00008834"/>
    </source>
</evidence>
<sequence length="415" mass="45255">MLSSHSDDHSRPGRSGERPNSPSDTTRALRQTATFYRWLPDGVKRWSSCFSLFGLFPFLVFLSLVSLLIRDYPFWSRILGSRTSVPRIRTLERTRTKQSFDLMISKTEMVWRPPVAPLLLAILLAVQKVGAFVAAEGEGTCTGMVPMKRRGEVVSVTNFGGVGDGRSRNTAPFESTVSRIEQRNAPGGTLLYIPAGVWLTGAFNLASHMTPFLAAGAVTKATQVERKKKEIVATFFKNTNVNTAYANVVVRNVTILAPHDYPNTDGVDPALSDIMLMSIIRARVLIINSSSNVCTEACYISTGDDLVAVKSGWDEYGIAYAHPNSGITIRRLTRSSPFAGLAVGEGFIRNITVSDMNLSNVRKGLRIAGNVGGHPDDKCDLNALPFFDGLTIKNVRGVGIQQPGTIQGIKKSPFT</sequence>
<dbReference type="EMBL" id="CP097509">
    <property type="protein sequence ID" value="URE17206.1"/>
    <property type="molecule type" value="Genomic_DNA"/>
</dbReference>
<accession>A0A9E7GKT1</accession>
<name>A0A9E7GKT1_9LILI</name>
<dbReference type="InterPro" id="IPR000743">
    <property type="entry name" value="Glyco_hydro_28"/>
</dbReference>